<comment type="caution">
    <text evidence="1">The sequence shown here is derived from an EMBL/GenBank/DDBJ whole genome shotgun (WGS) entry which is preliminary data.</text>
</comment>
<protein>
    <submittedName>
        <fullName evidence="1">3060_t:CDS:1</fullName>
    </submittedName>
</protein>
<evidence type="ECO:0000313" key="2">
    <source>
        <dbReference type="Proteomes" id="UP000789706"/>
    </source>
</evidence>
<dbReference type="EMBL" id="CAJVPK010000060">
    <property type="protein sequence ID" value="CAG8440266.1"/>
    <property type="molecule type" value="Genomic_DNA"/>
</dbReference>
<proteinExistence type="predicted"/>
<organism evidence="1 2">
    <name type="scientific">Diversispora eburnea</name>
    <dbReference type="NCBI Taxonomy" id="1213867"/>
    <lineage>
        <taxon>Eukaryota</taxon>
        <taxon>Fungi</taxon>
        <taxon>Fungi incertae sedis</taxon>
        <taxon>Mucoromycota</taxon>
        <taxon>Glomeromycotina</taxon>
        <taxon>Glomeromycetes</taxon>
        <taxon>Diversisporales</taxon>
        <taxon>Diversisporaceae</taxon>
        <taxon>Diversispora</taxon>
    </lineage>
</organism>
<evidence type="ECO:0000313" key="1">
    <source>
        <dbReference type="EMBL" id="CAG8440266.1"/>
    </source>
</evidence>
<dbReference type="Proteomes" id="UP000789706">
    <property type="component" value="Unassembled WGS sequence"/>
</dbReference>
<gene>
    <name evidence="1" type="ORF">DEBURN_LOCUS1383</name>
</gene>
<sequence>MCQTSDHNSSKICWYLFSGTTDCNAAAYQIIIPVSEVLYDLPAGAAEYVTKIPNTATVTHVE</sequence>
<reference evidence="1" key="1">
    <citation type="submission" date="2021-06" db="EMBL/GenBank/DDBJ databases">
        <authorList>
            <person name="Kallberg Y."/>
            <person name="Tangrot J."/>
            <person name="Rosling A."/>
        </authorList>
    </citation>
    <scope>NUCLEOTIDE SEQUENCE</scope>
    <source>
        <strain evidence="1">AZ414A</strain>
    </source>
</reference>
<accession>A0A9N8V6U7</accession>
<keyword evidence="2" id="KW-1185">Reference proteome</keyword>
<name>A0A9N8V6U7_9GLOM</name>
<dbReference type="AlphaFoldDB" id="A0A9N8V6U7"/>